<comment type="caution">
    <text evidence="3">The sequence shown here is derived from an EMBL/GenBank/DDBJ whole genome shotgun (WGS) entry which is preliminary data.</text>
</comment>
<dbReference type="Proteomes" id="UP001152320">
    <property type="component" value="Unassembled WGS sequence"/>
</dbReference>
<dbReference type="OrthoDB" id="1111734at2759"/>
<evidence type="ECO:0000256" key="1">
    <source>
        <dbReference type="ARBA" id="ARBA00008155"/>
    </source>
</evidence>
<reference evidence="3" key="1">
    <citation type="submission" date="2021-10" db="EMBL/GenBank/DDBJ databases">
        <title>Tropical sea cucumber genome reveals ecological adaptation and Cuvierian tubules defense mechanism.</title>
        <authorList>
            <person name="Chen T."/>
        </authorList>
    </citation>
    <scope>NUCLEOTIDE SEQUENCE</scope>
    <source>
        <strain evidence="3">Nanhai2018</strain>
        <tissue evidence="3">Muscle</tissue>
    </source>
</reference>
<comment type="similarity">
    <text evidence="1">Belongs to the MFAP1 family.</text>
</comment>
<dbReference type="InterPro" id="IPR033194">
    <property type="entry name" value="MFAP1"/>
</dbReference>
<dbReference type="EMBL" id="JAIZAY010001608">
    <property type="protein sequence ID" value="KAJ8017527.1"/>
    <property type="molecule type" value="Genomic_DNA"/>
</dbReference>
<dbReference type="AlphaFoldDB" id="A0A9Q0Y8F2"/>
<dbReference type="PANTHER" id="PTHR15327">
    <property type="entry name" value="MICROFIBRIL-ASSOCIATED PROTEIN"/>
    <property type="match status" value="1"/>
</dbReference>
<dbReference type="InterPro" id="IPR009730">
    <property type="entry name" value="MFAP1_C"/>
</dbReference>
<protein>
    <submittedName>
        <fullName evidence="3">Microfibrillar-associated protein 1</fullName>
    </submittedName>
</protein>
<evidence type="ECO:0000313" key="4">
    <source>
        <dbReference type="Proteomes" id="UP001152320"/>
    </source>
</evidence>
<keyword evidence="4" id="KW-1185">Reference proteome</keyword>
<gene>
    <name evidence="3" type="ORF">HOLleu_45004</name>
</gene>
<proteinExistence type="inferred from homology"/>
<evidence type="ECO:0000259" key="2">
    <source>
        <dbReference type="Pfam" id="PF06991"/>
    </source>
</evidence>
<organism evidence="3 4">
    <name type="scientific">Holothuria leucospilota</name>
    <name type="common">Black long sea cucumber</name>
    <name type="synonym">Mertensiothuria leucospilota</name>
    <dbReference type="NCBI Taxonomy" id="206669"/>
    <lineage>
        <taxon>Eukaryota</taxon>
        <taxon>Metazoa</taxon>
        <taxon>Echinodermata</taxon>
        <taxon>Eleutherozoa</taxon>
        <taxon>Echinozoa</taxon>
        <taxon>Holothuroidea</taxon>
        <taxon>Aspidochirotacea</taxon>
        <taxon>Aspidochirotida</taxon>
        <taxon>Holothuriidae</taxon>
        <taxon>Holothuria</taxon>
    </lineage>
</organism>
<sequence>MLFFHSIQVKNFGRSGRTKYTHLADQDTSQTDSPWVSDNSLSRKFQAKIAGGLKQSFEKPTAKKHGEV</sequence>
<dbReference type="Pfam" id="PF06991">
    <property type="entry name" value="MFAP1"/>
    <property type="match status" value="1"/>
</dbReference>
<feature type="domain" description="Micro-fibrillar-associated protein 1 C-terminal" evidence="2">
    <location>
        <begin position="6"/>
        <end position="28"/>
    </location>
</feature>
<accession>A0A9Q0Y8F2</accession>
<name>A0A9Q0Y8F2_HOLLE</name>
<evidence type="ECO:0000313" key="3">
    <source>
        <dbReference type="EMBL" id="KAJ8017527.1"/>
    </source>
</evidence>